<keyword evidence="3" id="KW-1185">Reference proteome</keyword>
<evidence type="ECO:0008006" key="4">
    <source>
        <dbReference type="Google" id="ProtNLM"/>
    </source>
</evidence>
<evidence type="ECO:0000313" key="3">
    <source>
        <dbReference type="Proteomes" id="UP000186004"/>
    </source>
</evidence>
<accession>A0A1N6X7C5</accession>
<dbReference type="AlphaFoldDB" id="A0A1N6X7C5"/>
<organism evidence="2 3">
    <name type="scientific">Micromonospora avicenniae</name>
    <dbReference type="NCBI Taxonomy" id="1198245"/>
    <lineage>
        <taxon>Bacteria</taxon>
        <taxon>Bacillati</taxon>
        <taxon>Actinomycetota</taxon>
        <taxon>Actinomycetes</taxon>
        <taxon>Micromonosporales</taxon>
        <taxon>Micromonosporaceae</taxon>
        <taxon>Micromonospora</taxon>
    </lineage>
</organism>
<feature type="region of interest" description="Disordered" evidence="1">
    <location>
        <begin position="1"/>
        <end position="22"/>
    </location>
</feature>
<reference evidence="2 3" key="1">
    <citation type="submission" date="2017-01" db="EMBL/GenBank/DDBJ databases">
        <authorList>
            <person name="Mah S.A."/>
            <person name="Swanson W.J."/>
            <person name="Moy G.W."/>
            <person name="Vacquier V.D."/>
        </authorList>
    </citation>
    <scope>NUCLEOTIDE SEQUENCE [LARGE SCALE GENOMIC DNA]</scope>
    <source>
        <strain evidence="2 3">DSM 45758</strain>
    </source>
</reference>
<evidence type="ECO:0000256" key="1">
    <source>
        <dbReference type="SAM" id="MobiDB-lite"/>
    </source>
</evidence>
<dbReference type="STRING" id="1198245.SAMN05444858_105254"/>
<protein>
    <recommendedName>
        <fullName evidence="4">Flavin reductase</fullName>
    </recommendedName>
</protein>
<dbReference type="EMBL" id="FTNF01000005">
    <property type="protein sequence ID" value="SIQ98213.1"/>
    <property type="molecule type" value="Genomic_DNA"/>
</dbReference>
<sequence>MPPGPESQRHPAQLDPHRPHLPRRPLWVCRVCPDMDWPCPPARLLLAVEYRRNLAGLAVYLGQQLAVAMEDLGRLDTGSPPNGNALYERFITWIERKREVPVGRPRGVDQGRVDPEPPEL</sequence>
<gene>
    <name evidence="2" type="ORF">SAMN05444858_105254</name>
</gene>
<proteinExistence type="predicted"/>
<evidence type="ECO:0000313" key="2">
    <source>
        <dbReference type="EMBL" id="SIQ98213.1"/>
    </source>
</evidence>
<name>A0A1N6X7C5_9ACTN</name>
<dbReference type="Proteomes" id="UP000186004">
    <property type="component" value="Unassembled WGS sequence"/>
</dbReference>